<name>A0A3E0DHX0_9BACT</name>
<dbReference type="OrthoDB" id="369149at2"/>
<reference evidence="2 3" key="1">
    <citation type="submission" date="2018-08" db="EMBL/GenBank/DDBJ databases">
        <title>Genomic Encyclopedia of Archaeal and Bacterial Type Strains, Phase II (KMG-II): from individual species to whole genera.</title>
        <authorList>
            <person name="Goeker M."/>
        </authorList>
    </citation>
    <scope>NUCLEOTIDE SEQUENCE [LARGE SCALE GENOMIC DNA]</scope>
    <source>
        <strain evidence="2 3">DSM 15986</strain>
    </source>
</reference>
<dbReference type="RefSeq" id="WP_086542921.1">
    <property type="nucleotide sequence ID" value="NZ_MSSW01000057.1"/>
</dbReference>
<keyword evidence="3" id="KW-1185">Reference proteome</keyword>
<proteinExistence type="predicted"/>
<sequence length="284" mass="31845">MNFLKIILPLFLLFSSISAFSQNLDSFRKKEKKDYEFRAVAELGFLAVLSHKVQFGQNGTYFDYKKDGGQNVLFPVGRLSLELDIKERNTFILLYQPLTIQTQVLLNEDLVVDNLTFPANSSVDLLYNFPFYRISYLRELLPNKPKFDLAVGGSVQLRNATITFESTDGTRFRTNRDVGVVPALKVRARSNLSELVYLELEADGIYAPISYLNGSDNEVKGAILDASLRAGLKVTSNVNTFFNLRYLGGGAVGTSEDEPGPGDGYVKNWLHFLTVATGFAYRFN</sequence>
<feature type="signal peptide" evidence="1">
    <location>
        <begin position="1"/>
        <end position="21"/>
    </location>
</feature>
<dbReference type="Proteomes" id="UP000256405">
    <property type="component" value="Unassembled WGS sequence"/>
</dbReference>
<comment type="caution">
    <text evidence="2">The sequence shown here is derived from an EMBL/GenBank/DDBJ whole genome shotgun (WGS) entry which is preliminary data.</text>
</comment>
<dbReference type="EMBL" id="QUNF01000027">
    <property type="protein sequence ID" value="REG81363.1"/>
    <property type="molecule type" value="Genomic_DNA"/>
</dbReference>
<protein>
    <recommendedName>
        <fullName evidence="4">Outer membrane protein with beta-barrel domain</fullName>
    </recommendedName>
</protein>
<gene>
    <name evidence="2" type="ORF">C8N25_12711</name>
</gene>
<keyword evidence="1" id="KW-0732">Signal</keyword>
<evidence type="ECO:0008006" key="4">
    <source>
        <dbReference type="Google" id="ProtNLM"/>
    </source>
</evidence>
<feature type="chain" id="PRO_5017674817" description="Outer membrane protein with beta-barrel domain" evidence="1">
    <location>
        <begin position="22"/>
        <end position="284"/>
    </location>
</feature>
<evidence type="ECO:0000256" key="1">
    <source>
        <dbReference type="SAM" id="SignalP"/>
    </source>
</evidence>
<accession>A0A3E0DHX0</accession>
<organism evidence="2 3">
    <name type="scientific">Algoriphagus antarcticus</name>
    <dbReference type="NCBI Taxonomy" id="238540"/>
    <lineage>
        <taxon>Bacteria</taxon>
        <taxon>Pseudomonadati</taxon>
        <taxon>Bacteroidota</taxon>
        <taxon>Cytophagia</taxon>
        <taxon>Cytophagales</taxon>
        <taxon>Cyclobacteriaceae</taxon>
        <taxon>Algoriphagus</taxon>
    </lineage>
</organism>
<dbReference type="AlphaFoldDB" id="A0A3E0DHX0"/>
<evidence type="ECO:0000313" key="3">
    <source>
        <dbReference type="Proteomes" id="UP000256405"/>
    </source>
</evidence>
<evidence type="ECO:0000313" key="2">
    <source>
        <dbReference type="EMBL" id="REG81363.1"/>
    </source>
</evidence>